<keyword evidence="8" id="KW-0677">Repeat</keyword>
<feature type="transmembrane region" description="Helical" evidence="18">
    <location>
        <begin position="283"/>
        <end position="301"/>
    </location>
</feature>
<dbReference type="GO" id="GO:0005524">
    <property type="term" value="F:ATP binding"/>
    <property type="evidence" value="ECO:0007669"/>
    <property type="project" value="UniProtKB-UniRule"/>
</dbReference>
<dbReference type="CDD" id="cd02094">
    <property type="entry name" value="P-type_ATPase_Cu-like"/>
    <property type="match status" value="1"/>
</dbReference>
<evidence type="ECO:0000256" key="17">
    <source>
        <dbReference type="ARBA" id="ARBA00023136"/>
    </source>
</evidence>
<feature type="transmembrane region" description="Helical" evidence="18">
    <location>
        <begin position="783"/>
        <end position="805"/>
    </location>
</feature>
<comment type="similarity">
    <text evidence="2 18">Belongs to the cation transport ATPase (P-type) (TC 3.A.3) family. Type IB subfamily.</text>
</comment>
<dbReference type="GO" id="GO:0055070">
    <property type="term" value="P:copper ion homeostasis"/>
    <property type="evidence" value="ECO:0007669"/>
    <property type="project" value="TreeGrafter"/>
</dbReference>
<organism evidence="20 21">
    <name type="scientific">Desulfobaculum bizertense DSM 18034</name>
    <dbReference type="NCBI Taxonomy" id="1121442"/>
    <lineage>
        <taxon>Bacteria</taxon>
        <taxon>Pseudomonadati</taxon>
        <taxon>Thermodesulfobacteriota</taxon>
        <taxon>Desulfovibrionia</taxon>
        <taxon>Desulfovibrionales</taxon>
        <taxon>Desulfovibrionaceae</taxon>
        <taxon>Desulfobaculum</taxon>
    </lineage>
</organism>
<keyword evidence="9 18" id="KW-0547">Nucleotide-binding</keyword>
<evidence type="ECO:0000313" key="20">
    <source>
        <dbReference type="EMBL" id="SKA74691.1"/>
    </source>
</evidence>
<dbReference type="InterPro" id="IPR017969">
    <property type="entry name" value="Heavy-metal-associated_CS"/>
</dbReference>
<feature type="transmembrane region" description="Helical" evidence="18">
    <location>
        <begin position="464"/>
        <end position="485"/>
    </location>
</feature>
<dbReference type="STRING" id="1121442.SAMN02745702_02001"/>
<sequence length="837" mass="88700">MSDEQSKNRELTHLVAGVQGMHCAACSARVEKVLNKVDGVGQADVSLAAETVDLRFDPKEVSFEDLAGRVKKLGFTLVEPEDSEHRTIHLSITGMHCAACSGRIEKVVGKMDGVEKAEVSLAAESGTFIFDSEKTSQRQIREAISKLGFSSEPESAGDDLFEQNRQRALGELKKAGQQLVPAFAFALPLLILSMGHMAGMPLPEWLDPATSPKAFTLAQLLLTLPVVWSGRHFYIRGIPNLVRRSPDMDSLVAMGTGAALIYSLWNTFEIFLGIDVQARVMDLYFESAAVLIAMISLGKYFEARSRIRTSDAIRSLMQLTPDMATLVEADGTQRQVPSSELEPGDVILVRPGERVPVDGEVVSGRSGVDESMLTGESLPVTKEEGDSLTGGTMNGTGALTMKATRVGSDTTLSRIISLVREAQGSKAPIASLADKISAIFVPTVMSIAIVSGLLWYFAGADFSFSLRIFVAVMVIACPCAMGLATPTSIMVGTGRGAQLGVLVKNGTALQTVEGIQTIIFDKTGTLTHGTPKLTDCELMPEAGVDADTLLAAVAAAESQSEHPLALAMVDAAKEKGLTLPTVDAFTAHTGRGLEAQVLGETLFVGNRLLMEEHAVTGLETEEAQRTINALAEEARTVLFVASGGALRALLGVADTLREEAPAVVQELTQRGVQVVMLTGDAEATAKAVARRAVITELRARVLPEDKAKVVKEFQAQGKKVAMVGDGVNDAPALAQADCGIAMGSGIDVAVESGDVVLVRSSLQSVLTALKLSHAVMQNIRQNLFWAFAFNSLGIPVAAGVLHIFGGPTLNPMIAGTAMACSSVTVVSNALRLRFFKG</sequence>
<dbReference type="EMBL" id="FUYA01000006">
    <property type="protein sequence ID" value="SKA74691.1"/>
    <property type="molecule type" value="Genomic_DNA"/>
</dbReference>
<dbReference type="InterPro" id="IPR044492">
    <property type="entry name" value="P_typ_ATPase_HD_dom"/>
</dbReference>
<dbReference type="NCBIfam" id="TIGR00003">
    <property type="entry name" value="copper ion binding protein"/>
    <property type="match status" value="2"/>
</dbReference>
<dbReference type="SFLD" id="SFLDS00003">
    <property type="entry name" value="Haloacid_Dehalogenase"/>
    <property type="match status" value="1"/>
</dbReference>
<dbReference type="GO" id="GO:0016887">
    <property type="term" value="F:ATP hydrolysis activity"/>
    <property type="evidence" value="ECO:0007669"/>
    <property type="project" value="InterPro"/>
</dbReference>
<dbReference type="Gene3D" id="3.30.70.100">
    <property type="match status" value="2"/>
</dbReference>
<dbReference type="InterPro" id="IPR036412">
    <property type="entry name" value="HAD-like_sf"/>
</dbReference>
<feature type="transmembrane region" description="Helical" evidence="18">
    <location>
        <begin position="811"/>
        <end position="830"/>
    </location>
</feature>
<dbReference type="GO" id="GO:0060003">
    <property type="term" value="P:copper ion export"/>
    <property type="evidence" value="ECO:0007669"/>
    <property type="project" value="UniProtKB-ARBA"/>
</dbReference>
<keyword evidence="5 18" id="KW-1003">Cell membrane</keyword>
<keyword evidence="6 18" id="KW-0812">Transmembrane</keyword>
<feature type="transmembrane region" description="Helical" evidence="18">
    <location>
        <begin position="179"/>
        <end position="202"/>
    </location>
</feature>
<dbReference type="FunFam" id="2.70.150.10:FF:000020">
    <property type="entry name" value="Copper-exporting P-type ATPase A"/>
    <property type="match status" value="1"/>
</dbReference>
<reference evidence="20 21" key="1">
    <citation type="submission" date="2017-02" db="EMBL/GenBank/DDBJ databases">
        <authorList>
            <person name="Peterson S.W."/>
        </authorList>
    </citation>
    <scope>NUCLEOTIDE SEQUENCE [LARGE SCALE GENOMIC DNA]</scope>
    <source>
        <strain evidence="20 21">DSM 18034</strain>
    </source>
</reference>
<dbReference type="InterPro" id="IPR001757">
    <property type="entry name" value="P_typ_ATPase"/>
</dbReference>
<feature type="transmembrane region" description="Helical" evidence="18">
    <location>
        <begin position="251"/>
        <end position="271"/>
    </location>
</feature>
<evidence type="ECO:0000256" key="10">
    <source>
        <dbReference type="ARBA" id="ARBA00022796"/>
    </source>
</evidence>
<dbReference type="AlphaFoldDB" id="A0A1T4WDE0"/>
<dbReference type="PANTHER" id="PTHR43520:SF8">
    <property type="entry name" value="P-TYPE CU(+) TRANSPORTER"/>
    <property type="match status" value="1"/>
</dbReference>
<dbReference type="SUPFAM" id="SSF81665">
    <property type="entry name" value="Calcium ATPase, transmembrane domain M"/>
    <property type="match status" value="1"/>
</dbReference>
<dbReference type="Pfam" id="PF00122">
    <property type="entry name" value="E1-E2_ATPase"/>
    <property type="match status" value="1"/>
</dbReference>
<keyword evidence="14 18" id="KW-1133">Transmembrane helix</keyword>
<keyword evidence="12" id="KW-0460">Magnesium</keyword>
<feature type="domain" description="HMA" evidence="19">
    <location>
        <begin position="12"/>
        <end position="78"/>
    </location>
</feature>
<keyword evidence="13" id="KW-1278">Translocase</keyword>
<keyword evidence="21" id="KW-1185">Reference proteome</keyword>
<evidence type="ECO:0000256" key="8">
    <source>
        <dbReference type="ARBA" id="ARBA00022737"/>
    </source>
</evidence>
<dbReference type="EC" id="7.2.2.8" evidence="3"/>
<evidence type="ECO:0000256" key="18">
    <source>
        <dbReference type="RuleBase" id="RU362081"/>
    </source>
</evidence>
<dbReference type="Gene3D" id="3.40.50.1000">
    <property type="entry name" value="HAD superfamily/HAD-like"/>
    <property type="match status" value="1"/>
</dbReference>
<dbReference type="PRINTS" id="PR00119">
    <property type="entry name" value="CATATPASE"/>
</dbReference>
<dbReference type="PRINTS" id="PR00943">
    <property type="entry name" value="CUATPASE"/>
</dbReference>
<keyword evidence="15" id="KW-0186">Copper</keyword>
<dbReference type="NCBIfam" id="TIGR01525">
    <property type="entry name" value="ATPase-IB_hvy"/>
    <property type="match status" value="1"/>
</dbReference>
<keyword evidence="10" id="KW-0187">Copper transport</keyword>
<evidence type="ECO:0000256" key="9">
    <source>
        <dbReference type="ARBA" id="ARBA00022741"/>
    </source>
</evidence>
<dbReference type="Gene3D" id="3.40.1110.10">
    <property type="entry name" value="Calcium-transporting ATPase, cytoplasmic domain N"/>
    <property type="match status" value="1"/>
</dbReference>
<dbReference type="SUPFAM" id="SSF81653">
    <property type="entry name" value="Calcium ATPase, transduction domain A"/>
    <property type="match status" value="1"/>
</dbReference>
<evidence type="ECO:0000256" key="2">
    <source>
        <dbReference type="ARBA" id="ARBA00006024"/>
    </source>
</evidence>
<evidence type="ECO:0000256" key="3">
    <source>
        <dbReference type="ARBA" id="ARBA00012517"/>
    </source>
</evidence>
<dbReference type="PROSITE" id="PS01047">
    <property type="entry name" value="HMA_1"/>
    <property type="match status" value="2"/>
</dbReference>
<dbReference type="InterPro" id="IPR059000">
    <property type="entry name" value="ATPase_P-type_domA"/>
</dbReference>
<evidence type="ECO:0000256" key="14">
    <source>
        <dbReference type="ARBA" id="ARBA00022989"/>
    </source>
</evidence>
<evidence type="ECO:0000256" key="13">
    <source>
        <dbReference type="ARBA" id="ARBA00022967"/>
    </source>
</evidence>
<dbReference type="InterPro" id="IPR027256">
    <property type="entry name" value="P-typ_ATPase_IB"/>
</dbReference>
<keyword evidence="17 18" id="KW-0472">Membrane</keyword>
<keyword evidence="7 18" id="KW-0479">Metal-binding</keyword>
<evidence type="ECO:0000256" key="16">
    <source>
        <dbReference type="ARBA" id="ARBA00023065"/>
    </source>
</evidence>
<dbReference type="FunFam" id="3.30.70.100:FF:000005">
    <property type="entry name" value="Copper-exporting P-type ATPase A"/>
    <property type="match status" value="2"/>
</dbReference>
<dbReference type="PANTHER" id="PTHR43520">
    <property type="entry name" value="ATP7, ISOFORM B"/>
    <property type="match status" value="1"/>
</dbReference>
<dbReference type="PRINTS" id="PR00942">
    <property type="entry name" value="CUATPASEI"/>
</dbReference>
<dbReference type="GO" id="GO:0140581">
    <property type="term" value="F:P-type monovalent copper transporter activity"/>
    <property type="evidence" value="ECO:0007669"/>
    <property type="project" value="UniProtKB-EC"/>
</dbReference>
<keyword evidence="16" id="KW-0406">Ion transport</keyword>
<evidence type="ECO:0000256" key="7">
    <source>
        <dbReference type="ARBA" id="ARBA00022723"/>
    </source>
</evidence>
<evidence type="ECO:0000256" key="1">
    <source>
        <dbReference type="ARBA" id="ARBA00004651"/>
    </source>
</evidence>
<dbReference type="RefSeq" id="WP_078685278.1">
    <property type="nucleotide sequence ID" value="NZ_FUYA01000006.1"/>
</dbReference>
<dbReference type="Proteomes" id="UP000189733">
    <property type="component" value="Unassembled WGS sequence"/>
</dbReference>
<comment type="subcellular location">
    <subcellularLocation>
        <location evidence="1">Cell membrane</location>
        <topology evidence="1">Multi-pass membrane protein</topology>
    </subcellularLocation>
</comment>
<evidence type="ECO:0000256" key="6">
    <source>
        <dbReference type="ARBA" id="ARBA00022692"/>
    </source>
</evidence>
<dbReference type="InterPro" id="IPR023214">
    <property type="entry name" value="HAD_sf"/>
</dbReference>
<dbReference type="GO" id="GO:0043682">
    <property type="term" value="F:P-type divalent copper transporter activity"/>
    <property type="evidence" value="ECO:0007669"/>
    <property type="project" value="TreeGrafter"/>
</dbReference>
<dbReference type="SFLD" id="SFLDG00002">
    <property type="entry name" value="C1.7:_P-type_atpase_like"/>
    <property type="match status" value="1"/>
</dbReference>
<dbReference type="InterPro" id="IPR036163">
    <property type="entry name" value="HMA_dom_sf"/>
</dbReference>
<dbReference type="InterPro" id="IPR008250">
    <property type="entry name" value="ATPase_P-typ_transduc_dom_A_sf"/>
</dbReference>
<evidence type="ECO:0000256" key="11">
    <source>
        <dbReference type="ARBA" id="ARBA00022840"/>
    </source>
</evidence>
<dbReference type="InterPro" id="IPR006122">
    <property type="entry name" value="HMA_Cu_ion-bd"/>
</dbReference>
<dbReference type="Pfam" id="PF00702">
    <property type="entry name" value="Hydrolase"/>
    <property type="match status" value="1"/>
</dbReference>
<dbReference type="InterPro" id="IPR023299">
    <property type="entry name" value="ATPase_P-typ_cyto_dom_N"/>
</dbReference>
<feature type="domain" description="HMA" evidence="19">
    <location>
        <begin position="86"/>
        <end position="152"/>
    </location>
</feature>
<protein>
    <recommendedName>
        <fullName evidence="3">P-type Cu(+) transporter</fullName>
        <ecNumber evidence="3">7.2.2.8</ecNumber>
    </recommendedName>
</protein>
<feature type="transmembrane region" description="Helical" evidence="18">
    <location>
        <begin position="436"/>
        <end position="458"/>
    </location>
</feature>
<dbReference type="InterPro" id="IPR023298">
    <property type="entry name" value="ATPase_P-typ_TM_dom_sf"/>
</dbReference>
<name>A0A1T4WDE0_9BACT</name>
<dbReference type="Gene3D" id="2.70.150.10">
    <property type="entry name" value="Calcium-transporting ATPase, cytoplasmic transduction domain A"/>
    <property type="match status" value="1"/>
</dbReference>
<evidence type="ECO:0000256" key="5">
    <source>
        <dbReference type="ARBA" id="ARBA00022475"/>
    </source>
</evidence>
<dbReference type="NCBIfam" id="TIGR01494">
    <property type="entry name" value="ATPase_P-type"/>
    <property type="match status" value="1"/>
</dbReference>
<dbReference type="GO" id="GO:0005886">
    <property type="term" value="C:plasma membrane"/>
    <property type="evidence" value="ECO:0007669"/>
    <property type="project" value="UniProtKB-SubCell"/>
</dbReference>
<evidence type="ECO:0000256" key="4">
    <source>
        <dbReference type="ARBA" id="ARBA00022448"/>
    </source>
</evidence>
<gene>
    <name evidence="20" type="ORF">SAMN02745702_02001</name>
</gene>
<dbReference type="SFLD" id="SFLDF00027">
    <property type="entry name" value="p-type_atpase"/>
    <property type="match status" value="1"/>
</dbReference>
<evidence type="ECO:0000256" key="15">
    <source>
        <dbReference type="ARBA" id="ARBA00023008"/>
    </source>
</evidence>
<dbReference type="PROSITE" id="PS01229">
    <property type="entry name" value="COF_2"/>
    <property type="match status" value="1"/>
</dbReference>
<keyword evidence="11 18" id="KW-0067">ATP-binding</keyword>
<proteinExistence type="inferred from homology"/>
<keyword evidence="4" id="KW-0813">Transport</keyword>
<dbReference type="GO" id="GO:0005507">
    <property type="term" value="F:copper ion binding"/>
    <property type="evidence" value="ECO:0007669"/>
    <property type="project" value="InterPro"/>
</dbReference>
<dbReference type="PROSITE" id="PS50846">
    <property type="entry name" value="HMA_2"/>
    <property type="match status" value="2"/>
</dbReference>
<dbReference type="CDD" id="cd00371">
    <property type="entry name" value="HMA"/>
    <property type="match status" value="2"/>
</dbReference>
<evidence type="ECO:0000256" key="12">
    <source>
        <dbReference type="ARBA" id="ARBA00022842"/>
    </source>
</evidence>
<dbReference type="InterPro" id="IPR006121">
    <property type="entry name" value="HMA_dom"/>
</dbReference>
<feature type="transmembrane region" description="Helical" evidence="18">
    <location>
        <begin position="214"/>
        <end position="230"/>
    </location>
</feature>
<dbReference type="InterPro" id="IPR018303">
    <property type="entry name" value="ATPase_P-typ_P_site"/>
</dbReference>
<evidence type="ECO:0000259" key="19">
    <source>
        <dbReference type="PROSITE" id="PS50846"/>
    </source>
</evidence>
<dbReference type="PROSITE" id="PS00154">
    <property type="entry name" value="ATPASE_E1_E2"/>
    <property type="match status" value="1"/>
</dbReference>
<dbReference type="OrthoDB" id="9763278at2"/>
<accession>A0A1T4WDE0</accession>
<dbReference type="Pfam" id="PF00403">
    <property type="entry name" value="HMA"/>
    <property type="match status" value="2"/>
</dbReference>
<dbReference type="NCBIfam" id="TIGR01511">
    <property type="entry name" value="ATPase-IB1_Cu"/>
    <property type="match status" value="1"/>
</dbReference>
<dbReference type="SUPFAM" id="SSF56784">
    <property type="entry name" value="HAD-like"/>
    <property type="match status" value="1"/>
</dbReference>
<evidence type="ECO:0000313" key="21">
    <source>
        <dbReference type="Proteomes" id="UP000189733"/>
    </source>
</evidence>
<dbReference type="SUPFAM" id="SSF55008">
    <property type="entry name" value="HMA, heavy metal-associated domain"/>
    <property type="match status" value="2"/>
</dbReference>